<feature type="region of interest" description="Disordered" evidence="2">
    <location>
        <begin position="176"/>
        <end position="252"/>
    </location>
</feature>
<dbReference type="RefSeq" id="WP_265962308.1">
    <property type="nucleotide sequence ID" value="NZ_JAPEVI010000003.1"/>
</dbReference>
<keyword evidence="5" id="KW-1185">Reference proteome</keyword>
<evidence type="ECO:0000256" key="3">
    <source>
        <dbReference type="SAM" id="Phobius"/>
    </source>
</evidence>
<protein>
    <recommendedName>
        <fullName evidence="6">SPOR domain-containing protein</fullName>
    </recommendedName>
</protein>
<sequence>MLEPQPKKTFREIVRDTFTPSRVGLLSWAFAAVIMGTVGLASYQFGSRSVMHSPSRLAIPGLPLPSGGDVTTTASIGSASKSLPVEIMQMPRSGNTASDSELTGSQIEVLQREIIGLRRRLSALSEQNLTYSRRIAALEEQVAAAGLAGNAGSGPAEAKPALEPEPGVIITEPAPEAAEQKTKAPAPPVPVSKMAPSGDVPTDSKPEIPAPGHNAQTQAQEPVRIVELPDPDGEPLATGSIPPQGSGADQDPEAFAATRTSTTSKPTMIAPSDAVGRLHGSSGENQLKRSDFGAVIGRYSTSAAAAKAWADFKEQNEERMGDLRPLLLQRTAPEGGIALMVGPFGNAADASLACLQLLDVTELCHPAIYAGDPLVSAARFRDSAF</sequence>
<reference evidence="4 5" key="1">
    <citation type="journal article" date="2016" name="Int. J. Syst. Evol. Microbiol.">
        <title>Labrenzia salina sp. nov., isolated from the rhizosphere of the halophyte Arthrocnemum macrostachyum.</title>
        <authorList>
            <person name="Camacho M."/>
            <person name="Redondo-Gomez S."/>
            <person name="Rodriguez-Llorente I."/>
            <person name="Rohde M."/>
            <person name="Sproer C."/>
            <person name="Schumann P."/>
            <person name="Klenk H.P."/>
            <person name="Montero-Calasanz M.D.C."/>
        </authorList>
    </citation>
    <scope>NUCLEOTIDE SEQUENCE [LARGE SCALE GENOMIC DNA]</scope>
    <source>
        <strain evidence="4 5">DSM 29163</strain>
    </source>
</reference>
<evidence type="ECO:0000256" key="1">
    <source>
        <dbReference type="SAM" id="Coils"/>
    </source>
</evidence>
<gene>
    <name evidence="4" type="ORF">ON753_09620</name>
</gene>
<evidence type="ECO:0000313" key="4">
    <source>
        <dbReference type="EMBL" id="MCX2722640.1"/>
    </source>
</evidence>
<accession>A0ABT3R082</accession>
<evidence type="ECO:0000256" key="2">
    <source>
        <dbReference type="SAM" id="MobiDB-lite"/>
    </source>
</evidence>
<keyword evidence="3" id="KW-0472">Membrane</keyword>
<dbReference type="Proteomes" id="UP001300261">
    <property type="component" value="Unassembled WGS sequence"/>
</dbReference>
<keyword evidence="3" id="KW-1133">Transmembrane helix</keyword>
<evidence type="ECO:0000313" key="5">
    <source>
        <dbReference type="Proteomes" id="UP001300261"/>
    </source>
</evidence>
<proteinExistence type="predicted"/>
<organism evidence="4 5">
    <name type="scientific">Roseibium salinum</name>
    <dbReference type="NCBI Taxonomy" id="1604349"/>
    <lineage>
        <taxon>Bacteria</taxon>
        <taxon>Pseudomonadati</taxon>
        <taxon>Pseudomonadota</taxon>
        <taxon>Alphaproteobacteria</taxon>
        <taxon>Hyphomicrobiales</taxon>
        <taxon>Stappiaceae</taxon>
        <taxon>Roseibium</taxon>
    </lineage>
</organism>
<evidence type="ECO:0008006" key="6">
    <source>
        <dbReference type="Google" id="ProtNLM"/>
    </source>
</evidence>
<comment type="caution">
    <text evidence="4">The sequence shown here is derived from an EMBL/GenBank/DDBJ whole genome shotgun (WGS) entry which is preliminary data.</text>
</comment>
<dbReference type="EMBL" id="JAPEVI010000003">
    <property type="protein sequence ID" value="MCX2722640.1"/>
    <property type="molecule type" value="Genomic_DNA"/>
</dbReference>
<name>A0ABT3R082_9HYPH</name>
<feature type="coiled-coil region" evidence="1">
    <location>
        <begin position="107"/>
        <end position="141"/>
    </location>
</feature>
<keyword evidence="3" id="KW-0812">Transmembrane</keyword>
<feature type="transmembrane region" description="Helical" evidence="3">
    <location>
        <begin position="25"/>
        <end position="46"/>
    </location>
</feature>
<keyword evidence="1" id="KW-0175">Coiled coil</keyword>